<name>A0A2P2E6C7_9PROT</name>
<accession>A0A2P2E6C7</accession>
<dbReference type="Proteomes" id="UP000245086">
    <property type="component" value="Unassembled WGS sequence"/>
</dbReference>
<sequence length="370" mass="38942">MAFALNEDQTLLKDAADGFFADKAPVSAFRKLRDGKQTLAPDLWDEIGAMGFTGALIPEAHGGSDMGLRAMGLILEAQARTLGTSPLFQTGLMAAMAVKLAGTEAQKAAYLPKIASGEVSFAFALDEGAHHAPDKIATTAVKAAQGWTLSGTKRFVPDGSHAAILIVLARLDDGLAAFLVPADAQGISRKPLSGVDSRDLADIDCEAVSVDADALLGGGPLDPATLDLILDYGRVGIACEMMGLIGAAFDMTHDYLKTRTQFGQLIGSFQALQHRAATMLVEIELTRSCVVAAIDAIERGKGVGEAVSLAKARAGDTLQLVTNETIQMHGGIGMTDAHDSGLYLKRARVLEAVYGSSAFHRDRWAKLNGY</sequence>
<dbReference type="PANTHER" id="PTHR43884">
    <property type="entry name" value="ACYL-COA DEHYDROGENASE"/>
    <property type="match status" value="1"/>
</dbReference>
<dbReference type="Pfam" id="PF02770">
    <property type="entry name" value="Acyl-CoA_dh_M"/>
    <property type="match status" value="1"/>
</dbReference>
<dbReference type="GO" id="GO:0050660">
    <property type="term" value="F:flavin adenine dinucleotide binding"/>
    <property type="evidence" value="ECO:0007669"/>
    <property type="project" value="InterPro"/>
</dbReference>
<dbReference type="OrthoDB" id="7328575at2"/>
<dbReference type="InterPro" id="IPR036250">
    <property type="entry name" value="AcylCo_DH-like_C"/>
</dbReference>
<keyword evidence="3 6" id="KW-0285">Flavoprotein</keyword>
<evidence type="ECO:0000313" key="11">
    <source>
        <dbReference type="Proteomes" id="UP000245086"/>
    </source>
</evidence>
<keyword evidence="4 6" id="KW-0274">FAD</keyword>
<dbReference type="Gene3D" id="2.40.110.10">
    <property type="entry name" value="Butyryl-CoA Dehydrogenase, subunit A, domain 2"/>
    <property type="match status" value="1"/>
</dbReference>
<dbReference type="EMBL" id="BFBR01000001">
    <property type="protein sequence ID" value="GBF56625.1"/>
    <property type="molecule type" value="Genomic_DNA"/>
</dbReference>
<dbReference type="AlphaFoldDB" id="A0A2P2E6C7"/>
<keyword evidence="5 6" id="KW-0560">Oxidoreductase</keyword>
<dbReference type="InterPro" id="IPR009100">
    <property type="entry name" value="AcylCoA_DH/oxidase_NM_dom_sf"/>
</dbReference>
<evidence type="ECO:0000256" key="2">
    <source>
        <dbReference type="ARBA" id="ARBA00009347"/>
    </source>
</evidence>
<dbReference type="InterPro" id="IPR013786">
    <property type="entry name" value="AcylCoA_DH/ox_N"/>
</dbReference>
<dbReference type="Pfam" id="PF02771">
    <property type="entry name" value="Acyl-CoA_dh_N"/>
    <property type="match status" value="1"/>
</dbReference>
<proteinExistence type="inferred from homology"/>
<comment type="caution">
    <text evidence="10">The sequence shown here is derived from an EMBL/GenBank/DDBJ whole genome shotgun (WGS) entry which is preliminary data.</text>
</comment>
<evidence type="ECO:0000259" key="8">
    <source>
        <dbReference type="Pfam" id="PF02770"/>
    </source>
</evidence>
<evidence type="ECO:0000256" key="4">
    <source>
        <dbReference type="ARBA" id="ARBA00022827"/>
    </source>
</evidence>
<feature type="domain" description="Acyl-CoA dehydrogenase/oxidase C-terminal" evidence="7">
    <location>
        <begin position="230"/>
        <end position="365"/>
    </location>
</feature>
<dbReference type="InterPro" id="IPR006091">
    <property type="entry name" value="Acyl-CoA_Oxase/DH_mid-dom"/>
</dbReference>
<keyword evidence="11" id="KW-1185">Reference proteome</keyword>
<feature type="domain" description="Acyl-CoA dehydrogenase/oxidase N-terminal" evidence="9">
    <location>
        <begin position="6"/>
        <end position="118"/>
    </location>
</feature>
<gene>
    <name evidence="10" type="primary">acdA_1</name>
    <name evidence="10" type="ORF">PbB2_00282</name>
</gene>
<organism evidence="10 11">
    <name type="scientific">Candidatus Phycosocius bacilliformis</name>
    <dbReference type="NCBI Taxonomy" id="1445552"/>
    <lineage>
        <taxon>Bacteria</taxon>
        <taxon>Pseudomonadati</taxon>
        <taxon>Pseudomonadota</taxon>
        <taxon>Alphaproteobacteria</taxon>
        <taxon>Caulobacterales</taxon>
        <taxon>Caulobacterales incertae sedis</taxon>
        <taxon>Candidatus Phycosocius</taxon>
    </lineage>
</organism>
<dbReference type="Gene3D" id="1.10.540.10">
    <property type="entry name" value="Acyl-CoA dehydrogenase/oxidase, N-terminal domain"/>
    <property type="match status" value="1"/>
</dbReference>
<feature type="domain" description="Acyl-CoA oxidase/dehydrogenase middle" evidence="8">
    <location>
        <begin position="134"/>
        <end position="203"/>
    </location>
</feature>
<evidence type="ECO:0000256" key="3">
    <source>
        <dbReference type="ARBA" id="ARBA00022630"/>
    </source>
</evidence>
<dbReference type="GO" id="GO:0003995">
    <property type="term" value="F:acyl-CoA dehydrogenase activity"/>
    <property type="evidence" value="ECO:0007669"/>
    <property type="project" value="TreeGrafter"/>
</dbReference>
<reference evidence="10 11" key="1">
    <citation type="journal article" date="2018" name="Genome Announc.">
        <title>Draft Genome Sequence of "Candidatus Phycosocius bacilliformis," an Alphaproteobacterial Ectosymbiont of the Hydrocarbon-Producing Green Alga Botryococcus braunii.</title>
        <authorList>
            <person name="Tanabe Y."/>
            <person name="Yamaguchi H."/>
            <person name="Watanabe M.M."/>
        </authorList>
    </citation>
    <scope>NUCLEOTIDE SEQUENCE [LARGE SCALE GENOMIC DNA]</scope>
    <source>
        <strain evidence="10 11">BOTRYCO-2</strain>
    </source>
</reference>
<evidence type="ECO:0000259" key="9">
    <source>
        <dbReference type="Pfam" id="PF02771"/>
    </source>
</evidence>
<dbReference type="Gene3D" id="1.20.140.10">
    <property type="entry name" value="Butyryl-CoA Dehydrogenase, subunit A, domain 3"/>
    <property type="match status" value="1"/>
</dbReference>
<dbReference type="CDD" id="cd00567">
    <property type="entry name" value="ACAD"/>
    <property type="match status" value="1"/>
</dbReference>
<dbReference type="InterPro" id="IPR046373">
    <property type="entry name" value="Acyl-CoA_Oxase/DH_mid-dom_sf"/>
</dbReference>
<dbReference type="SUPFAM" id="SSF56645">
    <property type="entry name" value="Acyl-CoA dehydrogenase NM domain-like"/>
    <property type="match status" value="1"/>
</dbReference>
<evidence type="ECO:0000313" key="10">
    <source>
        <dbReference type="EMBL" id="GBF56625.1"/>
    </source>
</evidence>
<dbReference type="InterPro" id="IPR037069">
    <property type="entry name" value="AcylCoA_DH/ox_N_sf"/>
</dbReference>
<dbReference type="RefSeq" id="WP_108983491.1">
    <property type="nucleotide sequence ID" value="NZ_BFBR01000001.1"/>
</dbReference>
<evidence type="ECO:0000256" key="5">
    <source>
        <dbReference type="ARBA" id="ARBA00023002"/>
    </source>
</evidence>
<evidence type="ECO:0000256" key="6">
    <source>
        <dbReference type="RuleBase" id="RU362125"/>
    </source>
</evidence>
<comment type="cofactor">
    <cofactor evidence="1 6">
        <name>FAD</name>
        <dbReference type="ChEBI" id="CHEBI:57692"/>
    </cofactor>
</comment>
<evidence type="ECO:0000259" key="7">
    <source>
        <dbReference type="Pfam" id="PF00441"/>
    </source>
</evidence>
<dbReference type="PANTHER" id="PTHR43884:SF20">
    <property type="entry name" value="ACYL-COA DEHYDROGENASE FADE28"/>
    <property type="match status" value="1"/>
</dbReference>
<dbReference type="SUPFAM" id="SSF47203">
    <property type="entry name" value="Acyl-CoA dehydrogenase C-terminal domain-like"/>
    <property type="match status" value="1"/>
</dbReference>
<evidence type="ECO:0000256" key="1">
    <source>
        <dbReference type="ARBA" id="ARBA00001974"/>
    </source>
</evidence>
<protein>
    <submittedName>
        <fullName evidence="10">Acyl-CoA dehydrogenase</fullName>
    </submittedName>
</protein>
<dbReference type="InterPro" id="IPR009075">
    <property type="entry name" value="AcylCo_DH/oxidase_C"/>
</dbReference>
<comment type="similarity">
    <text evidence="2 6">Belongs to the acyl-CoA dehydrogenase family.</text>
</comment>
<dbReference type="Pfam" id="PF00441">
    <property type="entry name" value="Acyl-CoA_dh_1"/>
    <property type="match status" value="1"/>
</dbReference>